<feature type="transmembrane region" description="Helical" evidence="1">
    <location>
        <begin position="87"/>
        <end position="107"/>
    </location>
</feature>
<evidence type="ECO:0000256" key="1">
    <source>
        <dbReference type="SAM" id="Phobius"/>
    </source>
</evidence>
<comment type="caution">
    <text evidence="2">The sequence shown here is derived from an EMBL/GenBank/DDBJ whole genome shotgun (WGS) entry which is preliminary data.</text>
</comment>
<accession>A0A9P0YKN0</accession>
<keyword evidence="1" id="KW-0472">Membrane</keyword>
<evidence type="ECO:0000313" key="3">
    <source>
        <dbReference type="Proteomes" id="UP001152484"/>
    </source>
</evidence>
<dbReference type="AlphaFoldDB" id="A0A9P0YKN0"/>
<name>A0A9P0YKN0_CUSEU</name>
<reference evidence="2" key="1">
    <citation type="submission" date="2022-07" db="EMBL/GenBank/DDBJ databases">
        <authorList>
            <person name="Macas J."/>
            <person name="Novak P."/>
            <person name="Neumann P."/>
        </authorList>
    </citation>
    <scope>NUCLEOTIDE SEQUENCE</scope>
</reference>
<keyword evidence="1" id="KW-1133">Transmembrane helix</keyword>
<protein>
    <submittedName>
        <fullName evidence="2">Uncharacterized protein</fullName>
    </submittedName>
</protein>
<dbReference type="Proteomes" id="UP001152484">
    <property type="component" value="Unassembled WGS sequence"/>
</dbReference>
<gene>
    <name evidence="2" type="ORF">CEURO_LOCUS2055</name>
</gene>
<keyword evidence="3" id="KW-1185">Reference proteome</keyword>
<sequence>MKGHCTKQLLAVVGMEAMGVFLGTVAGGVQYFKARSLQKDMSECDEAFSHAVLQCVIALGVLLLVAVILNGTHLVNQKINTGRWKRGVIADCVLQWVIYIVGLLLFVRGIRIESSCAMHSIDSVLCGGIIIGLFNEYVRRVLIVSVSDVI</sequence>
<dbReference type="EMBL" id="CAMAPE010000004">
    <property type="protein sequence ID" value="CAH9063464.1"/>
    <property type="molecule type" value="Genomic_DNA"/>
</dbReference>
<feature type="transmembrane region" description="Helical" evidence="1">
    <location>
        <begin position="51"/>
        <end position="75"/>
    </location>
</feature>
<keyword evidence="1" id="KW-0812">Transmembrane</keyword>
<feature type="transmembrane region" description="Helical" evidence="1">
    <location>
        <begin position="9"/>
        <end position="31"/>
    </location>
</feature>
<organism evidence="2 3">
    <name type="scientific">Cuscuta europaea</name>
    <name type="common">European dodder</name>
    <dbReference type="NCBI Taxonomy" id="41803"/>
    <lineage>
        <taxon>Eukaryota</taxon>
        <taxon>Viridiplantae</taxon>
        <taxon>Streptophyta</taxon>
        <taxon>Embryophyta</taxon>
        <taxon>Tracheophyta</taxon>
        <taxon>Spermatophyta</taxon>
        <taxon>Magnoliopsida</taxon>
        <taxon>eudicotyledons</taxon>
        <taxon>Gunneridae</taxon>
        <taxon>Pentapetalae</taxon>
        <taxon>asterids</taxon>
        <taxon>lamiids</taxon>
        <taxon>Solanales</taxon>
        <taxon>Convolvulaceae</taxon>
        <taxon>Cuscuteae</taxon>
        <taxon>Cuscuta</taxon>
        <taxon>Cuscuta subgen. Cuscuta</taxon>
    </lineage>
</organism>
<proteinExistence type="predicted"/>
<evidence type="ECO:0000313" key="2">
    <source>
        <dbReference type="EMBL" id="CAH9063464.1"/>
    </source>
</evidence>